<evidence type="ECO:0000313" key="2">
    <source>
        <dbReference type="Proteomes" id="UP001500888"/>
    </source>
</evidence>
<protein>
    <recommendedName>
        <fullName evidence="3">Rubredoxin-like domain-containing protein</fullName>
    </recommendedName>
</protein>
<dbReference type="EMBL" id="BAAAZR010000066">
    <property type="protein sequence ID" value="GAA3846946.1"/>
    <property type="molecule type" value="Genomic_DNA"/>
</dbReference>
<name>A0ABP7JL89_9ACTN</name>
<comment type="caution">
    <text evidence="1">The sequence shown here is derived from an EMBL/GenBank/DDBJ whole genome shotgun (WGS) entry which is preliminary data.</text>
</comment>
<keyword evidence="2" id="KW-1185">Reference proteome</keyword>
<reference evidence="2" key="1">
    <citation type="journal article" date="2019" name="Int. J. Syst. Evol. Microbiol.">
        <title>The Global Catalogue of Microorganisms (GCM) 10K type strain sequencing project: providing services to taxonomists for standard genome sequencing and annotation.</title>
        <authorList>
            <consortium name="The Broad Institute Genomics Platform"/>
            <consortium name="The Broad Institute Genome Sequencing Center for Infectious Disease"/>
            <person name="Wu L."/>
            <person name="Ma J."/>
        </authorList>
    </citation>
    <scope>NUCLEOTIDE SEQUENCE [LARGE SCALE GENOMIC DNA]</scope>
    <source>
        <strain evidence="2">JCM 16908</strain>
    </source>
</reference>
<evidence type="ECO:0008006" key="3">
    <source>
        <dbReference type="Google" id="ProtNLM"/>
    </source>
</evidence>
<gene>
    <name evidence="1" type="ORF">GCM10022226_83230</name>
</gene>
<proteinExistence type="predicted"/>
<accession>A0ABP7JL89</accession>
<dbReference type="Proteomes" id="UP001500888">
    <property type="component" value="Unassembled WGS sequence"/>
</dbReference>
<organism evidence="1 2">
    <name type="scientific">Sphaerisporangium flaviroseum</name>
    <dbReference type="NCBI Taxonomy" id="509199"/>
    <lineage>
        <taxon>Bacteria</taxon>
        <taxon>Bacillati</taxon>
        <taxon>Actinomycetota</taxon>
        <taxon>Actinomycetes</taxon>
        <taxon>Streptosporangiales</taxon>
        <taxon>Streptosporangiaceae</taxon>
        <taxon>Sphaerisporangium</taxon>
    </lineage>
</organism>
<evidence type="ECO:0000313" key="1">
    <source>
        <dbReference type="EMBL" id="GAA3846946.1"/>
    </source>
</evidence>
<sequence length="86" mass="9691">MPLAPVRLLHLRRATRADTDGQKVSREYACRWMVRGATDAREWYPTRACCGDPDNLGGLAHPWKEIGEDDQGTHYQCPVCGAYDVD</sequence>
<dbReference type="RefSeq" id="WP_344953900.1">
    <property type="nucleotide sequence ID" value="NZ_BAAAZR010000066.1"/>
</dbReference>